<sequence>MKGSGFVRSALFEHRFWLQVLGDHARFIKGGLSADEKVELERAEGFIRLMDDLLAQARGELAEEALLELTREAGHAAQELRAFKLHLLERHLTGRIGLSLSPSFLNHMVNELEEYLRVLSYLSAGRPAPVWGELHHHLVWLQDAYGHAASIAGEMDMAETKLIDMAKTFDKHFRDYYLKAVELAGYMRTRLKEFPALARLNKEVELEMVLFRQFLSELEEMRLSKEALGTLTPLMADHMAREECYYLVKLSETADVKPSGCDPTKERTEG</sequence>
<dbReference type="HOGENOM" id="CLU_073785_1_0_9"/>
<dbReference type="Proteomes" id="UP000006620">
    <property type="component" value="Chromosome"/>
</dbReference>
<dbReference type="KEGG" id="pms:KNP414_01566"/>
<dbReference type="PATRIC" id="fig|1036673.3.peg.1381"/>
<gene>
    <name evidence="1" type="ordered locus">KNP414_01566</name>
</gene>
<dbReference type="InterPro" id="IPR021328">
    <property type="entry name" value="CotB-like"/>
</dbReference>
<accession>F8FNL8</accession>
<proteinExistence type="predicted"/>
<dbReference type="Pfam" id="PF11155">
    <property type="entry name" value="DUF2935"/>
    <property type="match status" value="2"/>
</dbReference>
<organism evidence="1 2">
    <name type="scientific">Paenibacillus mucilaginosus (strain KNP414)</name>
    <dbReference type="NCBI Taxonomy" id="1036673"/>
    <lineage>
        <taxon>Bacteria</taxon>
        <taxon>Bacillati</taxon>
        <taxon>Bacillota</taxon>
        <taxon>Bacilli</taxon>
        <taxon>Bacillales</taxon>
        <taxon>Paenibacillaceae</taxon>
        <taxon>Paenibacillus</taxon>
    </lineage>
</organism>
<evidence type="ECO:0000313" key="2">
    <source>
        <dbReference type="Proteomes" id="UP000006620"/>
    </source>
</evidence>
<evidence type="ECO:0000313" key="1">
    <source>
        <dbReference type="EMBL" id="AEI40130.1"/>
    </source>
</evidence>
<name>F8FNL8_PAEMK</name>
<protein>
    <recommendedName>
        <fullName evidence="3">DUF2935 domain-containing protein</fullName>
    </recommendedName>
</protein>
<reference evidence="2" key="1">
    <citation type="submission" date="2011-06" db="EMBL/GenBank/DDBJ databases">
        <title>Complete genome sequence of Paenibacillus mucilaginosus KNP414.</title>
        <authorList>
            <person name="Wang J."/>
            <person name="Hu S."/>
            <person name="Hu X."/>
            <person name="Zhang B."/>
            <person name="Dong D."/>
            <person name="Zhang S."/>
            <person name="Zhao K."/>
            <person name="Wu D."/>
        </authorList>
    </citation>
    <scope>NUCLEOTIDE SEQUENCE [LARGE SCALE GENOMIC DNA]</scope>
    <source>
        <strain evidence="2">KNP414</strain>
    </source>
</reference>
<dbReference type="SUPFAM" id="SSF158430">
    <property type="entry name" value="Bacillus cereus metalloprotein-like"/>
    <property type="match status" value="2"/>
</dbReference>
<dbReference type="RefSeq" id="WP_013915292.1">
    <property type="nucleotide sequence ID" value="NC_015690.1"/>
</dbReference>
<reference evidence="1 2" key="2">
    <citation type="journal article" date="2013" name="Genome Announc.">
        <title>Genome Sequence of Growth-Improving Paenibacillus mucilaginosus Strain KNP414.</title>
        <authorList>
            <person name="Lu J.J."/>
            <person name="Wang J.F."/>
            <person name="Hu X.F."/>
        </authorList>
    </citation>
    <scope>NUCLEOTIDE SEQUENCE [LARGE SCALE GENOMIC DNA]</scope>
    <source>
        <strain evidence="1 2">KNP414</strain>
    </source>
</reference>
<dbReference type="AlphaFoldDB" id="F8FNL8"/>
<dbReference type="EMBL" id="CP002869">
    <property type="protein sequence ID" value="AEI40130.1"/>
    <property type="molecule type" value="Genomic_DNA"/>
</dbReference>
<evidence type="ECO:0008006" key="3">
    <source>
        <dbReference type="Google" id="ProtNLM"/>
    </source>
</evidence>
<dbReference type="Gene3D" id="1.20.1260.120">
    <property type="entry name" value="Protein of unknown function DUF2935"/>
    <property type="match status" value="1"/>
</dbReference>